<feature type="transmembrane region" description="Helical" evidence="7">
    <location>
        <begin position="248"/>
        <end position="274"/>
    </location>
</feature>
<dbReference type="OrthoDB" id="9781030at2"/>
<gene>
    <name evidence="8" type="ORF">CYJ76_09955</name>
</gene>
<feature type="transmembrane region" description="Helical" evidence="7">
    <location>
        <begin position="327"/>
        <end position="352"/>
    </location>
</feature>
<evidence type="ECO:0000256" key="4">
    <source>
        <dbReference type="ARBA" id="ARBA00022989"/>
    </source>
</evidence>
<feature type="region of interest" description="Disordered" evidence="6">
    <location>
        <begin position="1"/>
        <end position="121"/>
    </location>
</feature>
<comment type="caution">
    <text evidence="8">The sequence shown here is derived from an EMBL/GenBank/DDBJ whole genome shotgun (WGS) entry which is preliminary data.</text>
</comment>
<protein>
    <submittedName>
        <fullName evidence="8">Ribonuclease BN</fullName>
    </submittedName>
</protein>
<keyword evidence="2" id="KW-1003">Cell membrane</keyword>
<feature type="transmembrane region" description="Helical" evidence="7">
    <location>
        <begin position="206"/>
        <end position="227"/>
    </location>
</feature>
<reference evidence="8 9" key="1">
    <citation type="submission" date="2017-12" db="EMBL/GenBank/DDBJ databases">
        <title>Phylogenetic diversity of female urinary microbiome.</title>
        <authorList>
            <person name="Thomas-White K."/>
            <person name="Wolfe A.J."/>
        </authorList>
    </citation>
    <scope>NUCLEOTIDE SEQUENCE [LARGE SCALE GENOMIC DNA]</scope>
    <source>
        <strain evidence="8 9">UMB1298</strain>
    </source>
</reference>
<name>A0A2I1P8M8_9MICO</name>
<feature type="transmembrane region" description="Helical" evidence="7">
    <location>
        <begin position="294"/>
        <end position="315"/>
    </location>
</feature>
<keyword evidence="5 7" id="KW-0472">Membrane</keyword>
<evidence type="ECO:0000256" key="6">
    <source>
        <dbReference type="SAM" id="MobiDB-lite"/>
    </source>
</evidence>
<dbReference type="PANTHER" id="PTHR30213:SF0">
    <property type="entry name" value="UPF0761 MEMBRANE PROTEIN YIHY"/>
    <property type="match status" value="1"/>
</dbReference>
<feature type="transmembrane region" description="Helical" evidence="7">
    <location>
        <begin position="358"/>
        <end position="384"/>
    </location>
</feature>
<dbReference type="EMBL" id="PKIZ01000021">
    <property type="protein sequence ID" value="PKZ40986.1"/>
    <property type="molecule type" value="Genomic_DNA"/>
</dbReference>
<keyword evidence="9" id="KW-1185">Reference proteome</keyword>
<evidence type="ECO:0000313" key="8">
    <source>
        <dbReference type="EMBL" id="PKZ40986.1"/>
    </source>
</evidence>
<dbReference type="NCBIfam" id="TIGR00765">
    <property type="entry name" value="yihY_not_rbn"/>
    <property type="match status" value="1"/>
</dbReference>
<evidence type="ECO:0000256" key="3">
    <source>
        <dbReference type="ARBA" id="ARBA00022692"/>
    </source>
</evidence>
<feature type="compositionally biased region" description="Basic and acidic residues" evidence="6">
    <location>
        <begin position="43"/>
        <end position="54"/>
    </location>
</feature>
<sequence length="439" mass="47100">MSPSEDDLWTTSRPAHELEEQVARDRAARRREQVADWTQDDPAGERGGEGRTSRPEASTATGDEPQAAPAGASHAVRTAGEEGRADTRGHGNAADRRGGEELNTPLGSHEPETRSKDLGGDGWKLVGRRALHSFGEDKCTDLAAGLTYYAVLSIFPALIALVSLLGVFGQGETTTQEFIGIAEQVGAPENATSFLETFISEQQKTAGAGLGLVVGLLGALWAASNYVNAFSRTMNSIHEVKEGRPFYVVRPLMVGLTAVVLLGIVAIGLSFVLTGPLAEAVLGRVGLGDTAITVWNWAKWPVAALVVILLIRLLFWATPNVKLPNRLLTPGAVLAFVVWVLATAAFGLYIAFAGNYDATYGAMAGVIIFLLWLWLTNTVVLLGAEVDAAVIRVRNLADGAQVEDEFDLPVRSEKAIAKAEKKYDALIEDSREYRLAHTR</sequence>
<organism evidence="8 9">
    <name type="scientific">Kytococcus schroeteri</name>
    <dbReference type="NCBI Taxonomy" id="138300"/>
    <lineage>
        <taxon>Bacteria</taxon>
        <taxon>Bacillati</taxon>
        <taxon>Actinomycetota</taxon>
        <taxon>Actinomycetes</taxon>
        <taxon>Micrococcales</taxon>
        <taxon>Kytococcaceae</taxon>
        <taxon>Kytococcus</taxon>
    </lineage>
</organism>
<evidence type="ECO:0000256" key="5">
    <source>
        <dbReference type="ARBA" id="ARBA00023136"/>
    </source>
</evidence>
<dbReference type="Proteomes" id="UP000234206">
    <property type="component" value="Unassembled WGS sequence"/>
</dbReference>
<accession>A0A2I1P8M8</accession>
<keyword evidence="4 7" id="KW-1133">Transmembrane helix</keyword>
<feature type="compositionally biased region" description="Basic and acidic residues" evidence="6">
    <location>
        <begin position="109"/>
        <end position="119"/>
    </location>
</feature>
<dbReference type="InterPro" id="IPR017039">
    <property type="entry name" value="Virul_fac_BrkB"/>
</dbReference>
<evidence type="ECO:0000313" key="9">
    <source>
        <dbReference type="Proteomes" id="UP000234206"/>
    </source>
</evidence>
<evidence type="ECO:0000256" key="1">
    <source>
        <dbReference type="ARBA" id="ARBA00004651"/>
    </source>
</evidence>
<evidence type="ECO:0000256" key="2">
    <source>
        <dbReference type="ARBA" id="ARBA00022475"/>
    </source>
</evidence>
<evidence type="ECO:0000256" key="7">
    <source>
        <dbReference type="SAM" id="Phobius"/>
    </source>
</evidence>
<feature type="compositionally biased region" description="Basic and acidic residues" evidence="6">
    <location>
        <begin position="14"/>
        <end position="34"/>
    </location>
</feature>
<dbReference type="GO" id="GO:0005886">
    <property type="term" value="C:plasma membrane"/>
    <property type="evidence" value="ECO:0007669"/>
    <property type="project" value="UniProtKB-SubCell"/>
</dbReference>
<dbReference type="PANTHER" id="PTHR30213">
    <property type="entry name" value="INNER MEMBRANE PROTEIN YHJD"/>
    <property type="match status" value="1"/>
</dbReference>
<dbReference type="AlphaFoldDB" id="A0A2I1P8M8"/>
<dbReference type="Pfam" id="PF03631">
    <property type="entry name" value="Virul_fac_BrkB"/>
    <property type="match status" value="1"/>
</dbReference>
<proteinExistence type="predicted"/>
<feature type="transmembrane region" description="Helical" evidence="7">
    <location>
        <begin position="146"/>
        <end position="168"/>
    </location>
</feature>
<keyword evidence="3 7" id="KW-0812">Transmembrane</keyword>
<comment type="subcellular location">
    <subcellularLocation>
        <location evidence="1">Cell membrane</location>
        <topology evidence="1">Multi-pass membrane protein</topology>
    </subcellularLocation>
</comment>
<dbReference type="RefSeq" id="WP_101850008.1">
    <property type="nucleotide sequence ID" value="NZ_PKIZ01000021.1"/>
</dbReference>
<feature type="compositionally biased region" description="Basic and acidic residues" evidence="6">
    <location>
        <begin position="79"/>
        <end position="100"/>
    </location>
</feature>